<keyword evidence="16" id="KW-0812">Transmembrane</keyword>
<keyword evidence="6 14" id="KW-0479">Metal-binding</keyword>
<organism evidence="17 18">
    <name type="scientific">Equus przewalskii</name>
    <name type="common">Przewalski's horse</name>
    <name type="synonym">Equus caballus przewalskii</name>
    <dbReference type="NCBI Taxonomy" id="9798"/>
    <lineage>
        <taxon>Eukaryota</taxon>
        <taxon>Metazoa</taxon>
        <taxon>Chordata</taxon>
        <taxon>Craniata</taxon>
        <taxon>Vertebrata</taxon>
        <taxon>Euteleostomi</taxon>
        <taxon>Mammalia</taxon>
        <taxon>Eutheria</taxon>
        <taxon>Laurasiatheria</taxon>
        <taxon>Perissodactyla</taxon>
        <taxon>Equidae</taxon>
        <taxon>Equus</taxon>
    </lineage>
</organism>
<evidence type="ECO:0000256" key="7">
    <source>
        <dbReference type="ARBA" id="ARBA00022824"/>
    </source>
</evidence>
<keyword evidence="8 15" id="KW-0492">Microsome</keyword>
<evidence type="ECO:0000256" key="5">
    <source>
        <dbReference type="ARBA" id="ARBA00022617"/>
    </source>
</evidence>
<dbReference type="SUPFAM" id="SSF48264">
    <property type="entry name" value="Cytochrome P450"/>
    <property type="match status" value="1"/>
</dbReference>
<dbReference type="InterPro" id="IPR002402">
    <property type="entry name" value="Cyt_P450_E_grp-II"/>
</dbReference>
<keyword evidence="11 14" id="KW-0503">Monooxygenase</keyword>
<dbReference type="InterPro" id="IPR001128">
    <property type="entry name" value="Cyt_P450"/>
</dbReference>
<feature type="transmembrane region" description="Helical" evidence="16">
    <location>
        <begin position="219"/>
        <end position="241"/>
    </location>
</feature>
<evidence type="ECO:0000256" key="15">
    <source>
        <dbReference type="RuleBase" id="RU368049"/>
    </source>
</evidence>
<evidence type="ECO:0000256" key="14">
    <source>
        <dbReference type="RuleBase" id="RU000461"/>
    </source>
</evidence>
<dbReference type="PANTHER" id="PTHR24302">
    <property type="entry name" value="CYTOCHROME P450 FAMILY 3"/>
    <property type="match status" value="1"/>
</dbReference>
<dbReference type="Gene3D" id="1.10.630.10">
    <property type="entry name" value="Cytochrome P450"/>
    <property type="match status" value="1"/>
</dbReference>
<gene>
    <name evidence="18" type="primary">LOC103564391</name>
</gene>
<evidence type="ECO:0000313" key="17">
    <source>
        <dbReference type="Proteomes" id="UP001652662"/>
    </source>
</evidence>
<comment type="subcellular location">
    <subcellularLocation>
        <location evidence="3 15">Endoplasmic reticulum membrane</location>
        <topology evidence="3">Peripheral membrane protein</topology>
    </subcellularLocation>
    <subcellularLocation>
        <location evidence="2 15">Microsome membrane</location>
        <topology evidence="2">Peripheral membrane protein</topology>
    </subcellularLocation>
</comment>
<dbReference type="InterPro" id="IPR050705">
    <property type="entry name" value="Cytochrome_P450_3A"/>
</dbReference>
<reference evidence="18" key="1">
    <citation type="submission" date="2025-08" db="UniProtKB">
        <authorList>
            <consortium name="RefSeq"/>
        </authorList>
    </citation>
    <scope>IDENTIFICATION</scope>
    <source>
        <tissue evidence="18">Blood</tissue>
    </source>
</reference>
<evidence type="ECO:0000256" key="11">
    <source>
        <dbReference type="ARBA" id="ARBA00023033"/>
    </source>
</evidence>
<feature type="transmembrane region" description="Helical" evidence="16">
    <location>
        <begin position="12"/>
        <end position="28"/>
    </location>
</feature>
<protein>
    <recommendedName>
        <fullName evidence="15">Cytochrome P450 3A</fullName>
        <ecNumber evidence="15">1.14.14.-</ecNumber>
    </recommendedName>
</protein>
<dbReference type="PRINTS" id="PR00464">
    <property type="entry name" value="EP450II"/>
</dbReference>
<proteinExistence type="inferred from homology"/>
<accession>A0ABM4K6B0</accession>
<evidence type="ECO:0000256" key="4">
    <source>
        <dbReference type="ARBA" id="ARBA00010617"/>
    </source>
</evidence>
<evidence type="ECO:0000256" key="13">
    <source>
        <dbReference type="ARBA" id="ARBA00037347"/>
    </source>
</evidence>
<evidence type="ECO:0000256" key="3">
    <source>
        <dbReference type="ARBA" id="ARBA00004406"/>
    </source>
</evidence>
<name>A0ABM4K6B0_EQUPR</name>
<keyword evidence="12 16" id="KW-0472">Membrane</keyword>
<dbReference type="PROSITE" id="PS00086">
    <property type="entry name" value="CYTOCHROME_P450"/>
    <property type="match status" value="1"/>
</dbReference>
<dbReference type="InterPro" id="IPR008072">
    <property type="entry name" value="Cyt_P450_E_CYP3A"/>
</dbReference>
<sequence length="553" mass="63490">MDLIPSFSMETWVLLATSLVLLYLYGTYTHGLFKKLGIPGPTPLPFLGTVLGYLKGFWDFDKKCFKKYGSMWGIYDGPQPVLAITDPDMIKTVLVKECYSVFTNRRSLGPVGFMKNAISLSEDEQWKRIRTLLSPTFTSGKLKEMFPIIGQYGDVLVRNLRKETEKGKPVTLKNIFGAYSMDVITSTSFGVNIDSLNNPQDPFVENTKKLLRFNFLDPFFLSITLFPFLKAVFEVIHIYMFPKRVTDFFTKSVKRMKESRLKDKQKVKSGCGYMKVFNFHNLLRSIHMICALLCQFLKLTQLCLHETWRPAQGYLQHRVDFLQLMINSQNSKEMDTHKALSDLELVAQSIIFIFAGYETTSTSLSFLMYLLATHPDVQQKLQDEIDVTFPNKALPTYDTLLQMEYLDMVLNESLRLFPIAGRLERVCKKDVEINGVLIPKGTVVMVPTFILHRASEFWPEPEEFCPERFSKNNKDNINPYIYLPFGTGPRNCIGMRFAIMNMKLAIVRVLQNFSFKPCKETQIPLKIGNQGLIQPQKPIVLKVESRDGTWNGA</sequence>
<comment type="function">
    <text evidence="13 15">Cytochromes P450 are a group of heme-thiolate monooxygenases. In liver microsomes, this enzyme is involved in an NADPH-dependent electron transport pathway. It oxidizes a variety of structurally unrelated compounds, including steroids, fatty acids, and xenobiotics.</text>
</comment>
<evidence type="ECO:0000256" key="6">
    <source>
        <dbReference type="ARBA" id="ARBA00022723"/>
    </source>
</evidence>
<evidence type="ECO:0000313" key="18">
    <source>
        <dbReference type="RefSeq" id="XP_070423697.1"/>
    </source>
</evidence>
<dbReference type="EC" id="1.14.14.-" evidence="15"/>
<dbReference type="Proteomes" id="UP001652662">
    <property type="component" value="Chromosome 12"/>
</dbReference>
<keyword evidence="17" id="KW-1185">Reference proteome</keyword>
<dbReference type="InterPro" id="IPR036396">
    <property type="entry name" value="Cyt_P450_sf"/>
</dbReference>
<dbReference type="InterPro" id="IPR017972">
    <property type="entry name" value="Cyt_P450_CS"/>
</dbReference>
<evidence type="ECO:0000256" key="9">
    <source>
        <dbReference type="ARBA" id="ARBA00023002"/>
    </source>
</evidence>
<dbReference type="GeneID" id="103564391"/>
<comment type="similarity">
    <text evidence="4 14">Belongs to the cytochrome P450 family.</text>
</comment>
<comment type="catalytic activity">
    <reaction evidence="15">
        <text>an organic molecule + reduced [NADPH--hemoprotein reductase] + O2 = an alcohol + oxidized [NADPH--hemoprotein reductase] + H2O + H(+)</text>
        <dbReference type="Rhea" id="RHEA:17149"/>
        <dbReference type="Rhea" id="RHEA-COMP:11964"/>
        <dbReference type="Rhea" id="RHEA-COMP:11965"/>
        <dbReference type="ChEBI" id="CHEBI:15377"/>
        <dbReference type="ChEBI" id="CHEBI:15378"/>
        <dbReference type="ChEBI" id="CHEBI:15379"/>
        <dbReference type="ChEBI" id="CHEBI:30879"/>
        <dbReference type="ChEBI" id="CHEBI:57618"/>
        <dbReference type="ChEBI" id="CHEBI:58210"/>
        <dbReference type="ChEBI" id="CHEBI:142491"/>
        <dbReference type="EC" id="1.14.14.1"/>
    </reaction>
</comment>
<keyword evidence="9 14" id="KW-0560">Oxidoreductase</keyword>
<dbReference type="PRINTS" id="PR01689">
    <property type="entry name" value="EP450IICYP3A"/>
</dbReference>
<keyword evidence="16" id="KW-1133">Transmembrane helix</keyword>
<dbReference type="CDD" id="cd20650">
    <property type="entry name" value="CYP3A"/>
    <property type="match status" value="1"/>
</dbReference>
<dbReference type="Pfam" id="PF00067">
    <property type="entry name" value="p450"/>
    <property type="match status" value="1"/>
</dbReference>
<dbReference type="PRINTS" id="PR00385">
    <property type="entry name" value="P450"/>
</dbReference>
<evidence type="ECO:0000256" key="10">
    <source>
        <dbReference type="ARBA" id="ARBA00023004"/>
    </source>
</evidence>
<evidence type="ECO:0000256" key="8">
    <source>
        <dbReference type="ARBA" id="ARBA00022848"/>
    </source>
</evidence>
<comment type="cofactor">
    <cofactor evidence="1 15">
        <name>heme</name>
        <dbReference type="ChEBI" id="CHEBI:30413"/>
    </cofactor>
</comment>
<keyword evidence="10 14" id="KW-0408">Iron</keyword>
<dbReference type="RefSeq" id="XP_070423697.1">
    <property type="nucleotide sequence ID" value="XM_070567596.1"/>
</dbReference>
<evidence type="ECO:0000256" key="12">
    <source>
        <dbReference type="ARBA" id="ARBA00023136"/>
    </source>
</evidence>
<keyword evidence="7 15" id="KW-0256">Endoplasmic reticulum</keyword>
<evidence type="ECO:0000256" key="2">
    <source>
        <dbReference type="ARBA" id="ARBA00004174"/>
    </source>
</evidence>
<keyword evidence="5 14" id="KW-0349">Heme</keyword>
<evidence type="ECO:0000256" key="16">
    <source>
        <dbReference type="SAM" id="Phobius"/>
    </source>
</evidence>
<evidence type="ECO:0000256" key="1">
    <source>
        <dbReference type="ARBA" id="ARBA00001971"/>
    </source>
</evidence>
<dbReference type="PANTHER" id="PTHR24302:SF38">
    <property type="entry name" value="CYTOCHROME P450 3A5"/>
    <property type="match status" value="1"/>
</dbReference>